<name>Q4SVE3_TETNG</name>
<organism evidence="1">
    <name type="scientific">Tetraodon nigroviridis</name>
    <name type="common">Spotted green pufferfish</name>
    <name type="synonym">Chelonodon nigroviridis</name>
    <dbReference type="NCBI Taxonomy" id="99883"/>
    <lineage>
        <taxon>Eukaryota</taxon>
        <taxon>Metazoa</taxon>
        <taxon>Chordata</taxon>
        <taxon>Craniata</taxon>
        <taxon>Vertebrata</taxon>
        <taxon>Euteleostomi</taxon>
        <taxon>Actinopterygii</taxon>
        <taxon>Neopterygii</taxon>
        <taxon>Teleostei</taxon>
        <taxon>Neoteleostei</taxon>
        <taxon>Acanthomorphata</taxon>
        <taxon>Eupercaria</taxon>
        <taxon>Tetraodontiformes</taxon>
        <taxon>Tetradontoidea</taxon>
        <taxon>Tetraodontidae</taxon>
        <taxon>Tetraodon</taxon>
    </lineage>
</organism>
<dbReference type="EMBL" id="CAAE01013761">
    <property type="protein sequence ID" value="CAF95389.1"/>
    <property type="molecule type" value="Genomic_DNA"/>
</dbReference>
<proteinExistence type="predicted"/>
<accession>Q4SVE3</accession>
<gene>
    <name evidence="1" type="ORF">GSTENG00012023001</name>
</gene>
<sequence length="165" mass="19003">MSNSPRREDVKVSGRKFTATEKKWRIKDELVTAVNKAEKQAACLLRHQTSMNYTKTNRRREMLTLGIMALTTGRDLMAKESQGRQGPIFSAGHDRLCAHLGDRISVNFQPRYLRDRCAVSERKNKLSDENCRWAPGNYSMTIQLSIITQLIHNKGKILPQKHFFL</sequence>
<comment type="caution">
    <text evidence="1">The sequence shown here is derived from an EMBL/GenBank/DDBJ whole genome shotgun (WGS) entry which is preliminary data.</text>
</comment>
<dbReference type="AlphaFoldDB" id="Q4SVE3"/>
<dbReference type="KEGG" id="tng:GSTEN00012023G001"/>
<reference evidence="1" key="2">
    <citation type="submission" date="2004-02" db="EMBL/GenBank/DDBJ databases">
        <authorList>
            <consortium name="Genoscope"/>
            <consortium name="Whitehead Institute Centre for Genome Research"/>
        </authorList>
    </citation>
    <scope>NUCLEOTIDE SEQUENCE</scope>
</reference>
<protein>
    <submittedName>
        <fullName evidence="1">(spotted green pufferfish) hypothetical protein</fullName>
    </submittedName>
</protein>
<reference evidence="1" key="1">
    <citation type="journal article" date="2004" name="Nature">
        <title>Genome duplication in the teleost fish Tetraodon nigroviridis reveals the early vertebrate proto-karyotype.</title>
        <authorList>
            <person name="Jaillon O."/>
            <person name="Aury J.-M."/>
            <person name="Brunet F."/>
            <person name="Petit J.-L."/>
            <person name="Stange-Thomann N."/>
            <person name="Mauceli E."/>
            <person name="Bouneau L."/>
            <person name="Fischer C."/>
            <person name="Ozouf-Costaz C."/>
            <person name="Bernot A."/>
            <person name="Nicaud S."/>
            <person name="Jaffe D."/>
            <person name="Fisher S."/>
            <person name="Lutfalla G."/>
            <person name="Dossat C."/>
            <person name="Segurens B."/>
            <person name="Dasilva C."/>
            <person name="Salanoubat M."/>
            <person name="Levy M."/>
            <person name="Boudet N."/>
            <person name="Castellano S."/>
            <person name="Anthouard V."/>
            <person name="Jubin C."/>
            <person name="Castelli V."/>
            <person name="Katinka M."/>
            <person name="Vacherie B."/>
            <person name="Biemont C."/>
            <person name="Skalli Z."/>
            <person name="Cattolico L."/>
            <person name="Poulain J."/>
            <person name="De Berardinis V."/>
            <person name="Cruaud C."/>
            <person name="Duprat S."/>
            <person name="Brottier P."/>
            <person name="Coutanceau J.-P."/>
            <person name="Gouzy J."/>
            <person name="Parra G."/>
            <person name="Lardier G."/>
            <person name="Chapple C."/>
            <person name="McKernan K.J."/>
            <person name="McEwan P."/>
            <person name="Bosak S."/>
            <person name="Kellis M."/>
            <person name="Volff J.-N."/>
            <person name="Guigo R."/>
            <person name="Zody M.C."/>
            <person name="Mesirov J."/>
            <person name="Lindblad-Toh K."/>
            <person name="Birren B."/>
            <person name="Nusbaum C."/>
            <person name="Kahn D."/>
            <person name="Robinson-Rechavi M."/>
            <person name="Laudet V."/>
            <person name="Schachter V."/>
            <person name="Quetier F."/>
            <person name="Saurin W."/>
            <person name="Scarpelli C."/>
            <person name="Wincker P."/>
            <person name="Lander E.S."/>
            <person name="Weissenbach J."/>
            <person name="Roest Crollius H."/>
        </authorList>
    </citation>
    <scope>NUCLEOTIDE SEQUENCE [LARGE SCALE GENOMIC DNA]</scope>
</reference>
<evidence type="ECO:0000313" key="1">
    <source>
        <dbReference type="EMBL" id="CAF95389.1"/>
    </source>
</evidence>